<reference evidence="2" key="1">
    <citation type="submission" date="2023-10" db="EMBL/GenBank/DDBJ databases">
        <title>Genome assembly of Pristionchus species.</title>
        <authorList>
            <person name="Yoshida K."/>
            <person name="Sommer R.J."/>
        </authorList>
    </citation>
    <scope>NUCLEOTIDE SEQUENCE</scope>
    <source>
        <strain evidence="2">RS0144</strain>
    </source>
</reference>
<organism evidence="2 3">
    <name type="scientific">Pristionchus entomophagus</name>
    <dbReference type="NCBI Taxonomy" id="358040"/>
    <lineage>
        <taxon>Eukaryota</taxon>
        <taxon>Metazoa</taxon>
        <taxon>Ecdysozoa</taxon>
        <taxon>Nematoda</taxon>
        <taxon>Chromadorea</taxon>
        <taxon>Rhabditida</taxon>
        <taxon>Rhabditina</taxon>
        <taxon>Diplogasteromorpha</taxon>
        <taxon>Diplogasteroidea</taxon>
        <taxon>Neodiplogasteridae</taxon>
        <taxon>Pristionchus</taxon>
    </lineage>
</organism>
<evidence type="ECO:0000256" key="1">
    <source>
        <dbReference type="SAM" id="Phobius"/>
    </source>
</evidence>
<feature type="transmembrane region" description="Helical" evidence="1">
    <location>
        <begin position="163"/>
        <end position="181"/>
    </location>
</feature>
<name>A0AAV5TFV2_9BILA</name>
<dbReference type="EMBL" id="BTSX01000004">
    <property type="protein sequence ID" value="GMS93524.1"/>
    <property type="molecule type" value="Genomic_DNA"/>
</dbReference>
<dbReference type="AlphaFoldDB" id="A0AAV5TFV2"/>
<proteinExistence type="predicted"/>
<accession>A0AAV5TFV2</accession>
<feature type="transmembrane region" description="Helical" evidence="1">
    <location>
        <begin position="79"/>
        <end position="106"/>
    </location>
</feature>
<evidence type="ECO:0000313" key="3">
    <source>
        <dbReference type="Proteomes" id="UP001432027"/>
    </source>
</evidence>
<keyword evidence="1" id="KW-0472">Membrane</keyword>
<keyword evidence="3" id="KW-1185">Reference proteome</keyword>
<evidence type="ECO:0008006" key="4">
    <source>
        <dbReference type="Google" id="ProtNLM"/>
    </source>
</evidence>
<keyword evidence="1" id="KW-0812">Transmembrane</keyword>
<comment type="caution">
    <text evidence="2">The sequence shown here is derived from an EMBL/GenBank/DDBJ whole genome shotgun (WGS) entry which is preliminary data.</text>
</comment>
<feature type="transmembrane region" description="Helical" evidence="1">
    <location>
        <begin position="118"/>
        <end position="139"/>
    </location>
</feature>
<gene>
    <name evidence="2" type="ORF">PENTCL1PPCAC_15699</name>
</gene>
<evidence type="ECO:0000313" key="2">
    <source>
        <dbReference type="EMBL" id="GMS93524.1"/>
    </source>
</evidence>
<protein>
    <recommendedName>
        <fullName evidence="4">G protein-coupled receptor</fullName>
    </recommendedName>
</protein>
<keyword evidence="1" id="KW-1133">Transmembrane helix</keyword>
<feature type="transmembrane region" description="Helical" evidence="1">
    <location>
        <begin position="29"/>
        <end position="50"/>
    </location>
</feature>
<dbReference type="Proteomes" id="UP001432027">
    <property type="component" value="Unassembled WGS sequence"/>
</dbReference>
<feature type="non-terminal residue" evidence="2">
    <location>
        <position position="1"/>
    </location>
</feature>
<sequence>GIVSYSLTHYVYFFLSAENRKALRIKEQLLVLMTALHAILCFIEICDMARQIMNISLTRTECLRFSGVPFTAVSFGQSILYSLLGIEVIILISNASLFVLLSVSSLQVKSRYRKLKIWWFHAVVYSSFIYSAFCIYQSWISDVDYPILMCMPPTALIKEVNEIRNTVSCIFIFFHYILLTVTTTEQLLHSLAIRDHIDVAFEKRIVKILVSNQSKSQRSSLVHTYDDGNI</sequence>